<reference evidence="3" key="1">
    <citation type="submission" date="2018-06" db="EMBL/GenBank/DDBJ databases">
        <title>Genome assembly of Danube salmon.</title>
        <authorList>
            <person name="Macqueen D.J."/>
            <person name="Gundappa M.K."/>
        </authorList>
    </citation>
    <scope>NUCLEOTIDE SEQUENCE [LARGE SCALE GENOMIC DNA]</scope>
</reference>
<keyword evidence="3" id="KW-1185">Reference proteome</keyword>
<reference evidence="2" key="3">
    <citation type="submission" date="2025-09" db="UniProtKB">
        <authorList>
            <consortium name="Ensembl"/>
        </authorList>
    </citation>
    <scope>IDENTIFICATION</scope>
</reference>
<organism evidence="2 3">
    <name type="scientific">Hucho hucho</name>
    <name type="common">huchen</name>
    <dbReference type="NCBI Taxonomy" id="62062"/>
    <lineage>
        <taxon>Eukaryota</taxon>
        <taxon>Metazoa</taxon>
        <taxon>Chordata</taxon>
        <taxon>Craniata</taxon>
        <taxon>Vertebrata</taxon>
        <taxon>Euteleostomi</taxon>
        <taxon>Actinopterygii</taxon>
        <taxon>Neopterygii</taxon>
        <taxon>Teleostei</taxon>
        <taxon>Protacanthopterygii</taxon>
        <taxon>Salmoniformes</taxon>
        <taxon>Salmonidae</taxon>
        <taxon>Salmoninae</taxon>
        <taxon>Hucho</taxon>
    </lineage>
</organism>
<dbReference type="PANTHER" id="PTHR36981">
    <property type="entry name" value="ZGC:195170"/>
    <property type="match status" value="1"/>
</dbReference>
<feature type="domain" description="P2X purinoreceptor 7 intracellular" evidence="1">
    <location>
        <begin position="96"/>
        <end position="150"/>
    </location>
</feature>
<dbReference type="Proteomes" id="UP000314982">
    <property type="component" value="Unassembled WGS sequence"/>
</dbReference>
<dbReference type="AlphaFoldDB" id="A0A4W5MUR9"/>
<reference evidence="2" key="2">
    <citation type="submission" date="2025-08" db="UniProtKB">
        <authorList>
            <consortium name="Ensembl"/>
        </authorList>
    </citation>
    <scope>IDENTIFICATION</scope>
</reference>
<dbReference type="Ensembl" id="ENSHHUT00000042812.1">
    <property type="protein sequence ID" value="ENSHHUP00000041229.1"/>
    <property type="gene ID" value="ENSHHUG00000025470.1"/>
</dbReference>
<evidence type="ECO:0000313" key="3">
    <source>
        <dbReference type="Proteomes" id="UP000314982"/>
    </source>
</evidence>
<dbReference type="Pfam" id="PF20478">
    <property type="entry name" value="P2RX7_C"/>
    <property type="match status" value="1"/>
</dbReference>
<name>A0A4W5MUR9_9TELE</name>
<accession>A0A4W5MUR9</accession>
<evidence type="ECO:0000259" key="1">
    <source>
        <dbReference type="Pfam" id="PF20478"/>
    </source>
</evidence>
<protein>
    <recommendedName>
        <fullName evidence="1">P2X purinoreceptor 7 intracellular domain-containing protein</fullName>
    </recommendedName>
</protein>
<dbReference type="InterPro" id="IPR046815">
    <property type="entry name" value="P2RX7_C"/>
</dbReference>
<dbReference type="PANTHER" id="PTHR36981:SF1">
    <property type="entry name" value="P2X PURINORECEPTOR 7 INTRACELLULAR DOMAIN-CONTAINING PROTEIN"/>
    <property type="match status" value="1"/>
</dbReference>
<dbReference type="GeneTree" id="ENSGT00970000198402"/>
<sequence>MFLLFEKVPLYIHIAPFGWRVLFRNPPSTPGVCVLSGLITCCSCSRSLCQESVCSQDYQQTTSTMTEEGVGCITQHSGFPTVCQGVNMMHTACNTYRHPADRFRHVAYRQFISWNWVYLGQNSREPMPTCAVNGIRNRLSNENMPYTGFELP</sequence>
<proteinExistence type="predicted"/>
<evidence type="ECO:0000313" key="2">
    <source>
        <dbReference type="Ensembl" id="ENSHHUP00000041229.1"/>
    </source>
</evidence>